<organism evidence="3 4">
    <name type="scientific">Actinoplanes xinjiangensis</name>
    <dbReference type="NCBI Taxonomy" id="512350"/>
    <lineage>
        <taxon>Bacteria</taxon>
        <taxon>Bacillati</taxon>
        <taxon>Actinomycetota</taxon>
        <taxon>Actinomycetes</taxon>
        <taxon>Micromonosporales</taxon>
        <taxon>Micromonosporaceae</taxon>
        <taxon>Actinoplanes</taxon>
    </lineage>
</organism>
<evidence type="ECO:0000313" key="4">
    <source>
        <dbReference type="Proteomes" id="UP000245697"/>
    </source>
</evidence>
<gene>
    <name evidence="3" type="ORF">BC793_112241</name>
</gene>
<evidence type="ECO:0000256" key="1">
    <source>
        <dbReference type="SAM" id="MobiDB-lite"/>
    </source>
</evidence>
<dbReference type="RefSeq" id="WP_109596995.1">
    <property type="nucleotide sequence ID" value="NZ_BONA01000029.1"/>
</dbReference>
<dbReference type="SMART" id="SM00894">
    <property type="entry name" value="Excalibur"/>
    <property type="match status" value="2"/>
</dbReference>
<feature type="domain" description="Excalibur calcium-binding" evidence="2">
    <location>
        <begin position="98"/>
        <end position="130"/>
    </location>
</feature>
<dbReference type="Proteomes" id="UP000245697">
    <property type="component" value="Unassembled WGS sequence"/>
</dbReference>
<dbReference type="EMBL" id="QGGR01000012">
    <property type="protein sequence ID" value="PWK44365.1"/>
    <property type="molecule type" value="Genomic_DNA"/>
</dbReference>
<feature type="compositionally biased region" description="Polar residues" evidence="1">
    <location>
        <begin position="69"/>
        <end position="92"/>
    </location>
</feature>
<name>A0A316F9D6_9ACTN</name>
<dbReference type="InterPro" id="IPR008613">
    <property type="entry name" value="Excalibur_Ca-bd_domain"/>
</dbReference>
<feature type="region of interest" description="Disordered" evidence="1">
    <location>
        <begin position="39"/>
        <end position="94"/>
    </location>
</feature>
<feature type="domain" description="Excalibur calcium-binding" evidence="2">
    <location>
        <begin position="153"/>
        <end position="190"/>
    </location>
</feature>
<proteinExistence type="predicted"/>
<comment type="caution">
    <text evidence="3">The sequence shown here is derived from an EMBL/GenBank/DDBJ whole genome shotgun (WGS) entry which is preliminary data.</text>
</comment>
<keyword evidence="4" id="KW-1185">Reference proteome</keyword>
<feature type="compositionally biased region" description="Acidic residues" evidence="1">
    <location>
        <begin position="132"/>
        <end position="149"/>
    </location>
</feature>
<sequence>MFAAPPTPAQKWKPWHKKILGVVGVLSLCLCGVALFAPDQDPTESPEPRDSPAVAALQQAATGTPEAGVTTTAKPRPSPTVSKATPKATATKSPKAVYYADCDAAPGELGRGAAGYRKALDRDGDGVACESGGDDDPVEVEEPAEEDEGTDPRFRTCGAANDAGYGDYRRGVDPEYHWYQDRDGDGVVCET</sequence>
<dbReference type="OrthoDB" id="5241375at2"/>
<dbReference type="Pfam" id="PF05901">
    <property type="entry name" value="Excalibur"/>
    <property type="match status" value="2"/>
</dbReference>
<reference evidence="3 4" key="1">
    <citation type="submission" date="2018-05" db="EMBL/GenBank/DDBJ databases">
        <title>Genomic Encyclopedia of Archaeal and Bacterial Type Strains, Phase II (KMG-II): from individual species to whole genera.</title>
        <authorList>
            <person name="Goeker M."/>
        </authorList>
    </citation>
    <scope>NUCLEOTIDE SEQUENCE [LARGE SCALE GENOMIC DNA]</scope>
    <source>
        <strain evidence="3 4">DSM 45184</strain>
    </source>
</reference>
<evidence type="ECO:0000259" key="2">
    <source>
        <dbReference type="SMART" id="SM00894"/>
    </source>
</evidence>
<protein>
    <submittedName>
        <fullName evidence="3">Excalibur calcium-binding domain-containing protein</fullName>
    </submittedName>
</protein>
<accession>A0A316F9D6</accession>
<dbReference type="AlphaFoldDB" id="A0A316F9D6"/>
<evidence type="ECO:0000313" key="3">
    <source>
        <dbReference type="EMBL" id="PWK44365.1"/>
    </source>
</evidence>
<feature type="region of interest" description="Disordered" evidence="1">
    <location>
        <begin position="123"/>
        <end position="171"/>
    </location>
</feature>